<dbReference type="PROSITE" id="PS51180">
    <property type="entry name" value="BRO1"/>
    <property type="match status" value="1"/>
</dbReference>
<evidence type="ECO:0000256" key="2">
    <source>
        <dbReference type="SAM" id="MobiDB-lite"/>
    </source>
</evidence>
<dbReference type="InParanoid" id="D2VN84"/>
<feature type="compositionally biased region" description="Low complexity" evidence="2">
    <location>
        <begin position="50"/>
        <end position="59"/>
    </location>
</feature>
<evidence type="ECO:0000256" key="1">
    <source>
        <dbReference type="ARBA" id="ARBA00008901"/>
    </source>
</evidence>
<dbReference type="OrthoDB" id="10266451at2759"/>
<feature type="compositionally biased region" description="Basic and acidic residues" evidence="2">
    <location>
        <begin position="34"/>
        <end position="48"/>
    </location>
</feature>
<feature type="region of interest" description="Disordered" evidence="2">
    <location>
        <begin position="34"/>
        <end position="80"/>
    </location>
</feature>
<sequence length="442" mass="51166">MLMVEKDNEELYNKIMEYVSVLVGLVWDLSAPMVDDKEQETKQEEKSKKSSSGNRASSSGGAGVMVREEEEEEEEEVKVDSKTLPMLSKLQFISVYNWWHNSIKVESNDALYEMLMMLSTASVSLLNFANERMVFDKKQALQLILRSASLWKFCAENVAVQFKTNYGGMKFTQSNSVDMCNMMYCITRAQAQELAIRIALEKELTSLESIAKLSMFVHEKYKEAMKYVKSEEPKLKVHLLLKVSFYNILSHVYSAFDYNKNDENGKAMKLMEEASKLFENSKSIYKEYSKMLFTQFDKASLENEYKLVESEIQRFTEKYSRENSLVYHQSMPSEVPDLLPAKEVGAVKEFEIPEPHEIWKDAEAVYKKFELKDLDLKQLVSEQNTEITPQIQPVEDGNFTHDFEIVEHVQVPEKFLKNANQPKKRKRNDEDTTDGPSLCIIL</sequence>
<evidence type="ECO:0000313" key="4">
    <source>
        <dbReference type="EMBL" id="EFC41699.1"/>
    </source>
</evidence>
<dbReference type="VEuPathDB" id="AmoebaDB:NAEGRDRAFT_50940"/>
<dbReference type="Pfam" id="PF03097">
    <property type="entry name" value="BRO1"/>
    <property type="match status" value="1"/>
</dbReference>
<dbReference type="AlphaFoldDB" id="D2VN84"/>
<evidence type="ECO:0000259" key="3">
    <source>
        <dbReference type="PROSITE" id="PS51180"/>
    </source>
</evidence>
<dbReference type="KEGG" id="ngr:NAEGRDRAFT_50940"/>
<dbReference type="Proteomes" id="UP000006671">
    <property type="component" value="Unassembled WGS sequence"/>
</dbReference>
<feature type="region of interest" description="Disordered" evidence="2">
    <location>
        <begin position="417"/>
        <end position="438"/>
    </location>
</feature>
<name>D2VN84_NAEGR</name>
<dbReference type="GeneID" id="8851242"/>
<reference evidence="4 5" key="1">
    <citation type="journal article" date="2010" name="Cell">
        <title>The genome of Naegleria gruberi illuminates early eukaryotic versatility.</title>
        <authorList>
            <person name="Fritz-Laylin L.K."/>
            <person name="Prochnik S.E."/>
            <person name="Ginger M.L."/>
            <person name="Dacks J.B."/>
            <person name="Carpenter M.L."/>
            <person name="Field M.C."/>
            <person name="Kuo A."/>
            <person name="Paredez A."/>
            <person name="Chapman J."/>
            <person name="Pham J."/>
            <person name="Shu S."/>
            <person name="Neupane R."/>
            <person name="Cipriano M."/>
            <person name="Mancuso J."/>
            <person name="Tu H."/>
            <person name="Salamov A."/>
            <person name="Lindquist E."/>
            <person name="Shapiro H."/>
            <person name="Lucas S."/>
            <person name="Grigoriev I.V."/>
            <person name="Cande W.Z."/>
            <person name="Fulton C."/>
            <person name="Rokhsar D.S."/>
            <person name="Dawson S.C."/>
        </authorList>
    </citation>
    <scope>NUCLEOTIDE SEQUENCE [LARGE SCALE GENOMIC DNA]</scope>
    <source>
        <strain evidence="4 5">NEG-M</strain>
    </source>
</reference>
<gene>
    <name evidence="4" type="ORF">NAEGRDRAFT_50940</name>
</gene>
<dbReference type="PANTHER" id="PTHR23032">
    <property type="entry name" value="BRO1 DOMAIN-CONTAINING PROTEIN BROX"/>
    <property type="match status" value="1"/>
</dbReference>
<protein>
    <submittedName>
        <fullName evidence="4">Predicted protein</fullName>
    </submittedName>
</protein>
<accession>D2VN84</accession>
<keyword evidence="5" id="KW-1185">Reference proteome</keyword>
<dbReference type="Gene3D" id="1.25.40.280">
    <property type="entry name" value="alix/aip1 like domains"/>
    <property type="match status" value="1"/>
</dbReference>
<feature type="domain" description="BRO1" evidence="3">
    <location>
        <begin position="100"/>
        <end position="394"/>
    </location>
</feature>
<dbReference type="InterPro" id="IPR038898">
    <property type="entry name" value="BROX"/>
</dbReference>
<feature type="compositionally biased region" description="Acidic residues" evidence="2">
    <location>
        <begin position="68"/>
        <end position="77"/>
    </location>
</feature>
<dbReference type="InterPro" id="IPR004328">
    <property type="entry name" value="BRO1_dom"/>
</dbReference>
<organism evidence="5">
    <name type="scientific">Naegleria gruberi</name>
    <name type="common">Amoeba</name>
    <dbReference type="NCBI Taxonomy" id="5762"/>
    <lineage>
        <taxon>Eukaryota</taxon>
        <taxon>Discoba</taxon>
        <taxon>Heterolobosea</taxon>
        <taxon>Tetramitia</taxon>
        <taxon>Eutetramitia</taxon>
        <taxon>Vahlkampfiidae</taxon>
        <taxon>Naegleria</taxon>
    </lineage>
</organism>
<evidence type="ECO:0000313" key="5">
    <source>
        <dbReference type="Proteomes" id="UP000006671"/>
    </source>
</evidence>
<dbReference type="InterPro" id="IPR038499">
    <property type="entry name" value="BRO1_sf"/>
</dbReference>
<dbReference type="EMBL" id="GG738884">
    <property type="protein sequence ID" value="EFC41699.1"/>
    <property type="molecule type" value="Genomic_DNA"/>
</dbReference>
<dbReference type="SMART" id="SM01041">
    <property type="entry name" value="BRO1"/>
    <property type="match status" value="1"/>
</dbReference>
<proteinExistence type="inferred from homology"/>
<dbReference type="RefSeq" id="XP_002674443.1">
    <property type="nucleotide sequence ID" value="XM_002674397.1"/>
</dbReference>
<dbReference type="PANTHER" id="PTHR23032:SF13">
    <property type="entry name" value="BRO1 DOMAIN-CONTAINING PROTEIN BROX"/>
    <property type="match status" value="1"/>
</dbReference>
<comment type="similarity">
    <text evidence="1">Belongs to the BROX family.</text>
</comment>